<dbReference type="Proteomes" id="UP000276133">
    <property type="component" value="Unassembled WGS sequence"/>
</dbReference>
<evidence type="ECO:0000313" key="3">
    <source>
        <dbReference type="Proteomes" id="UP000276133"/>
    </source>
</evidence>
<gene>
    <name evidence="2" type="ORF">BpHYR1_019892</name>
</gene>
<name>A0A3M7T8T8_BRAPC</name>
<keyword evidence="1" id="KW-0175">Coiled coil</keyword>
<evidence type="ECO:0000313" key="2">
    <source>
        <dbReference type="EMBL" id="RNA44503.1"/>
    </source>
</evidence>
<feature type="coiled-coil region" evidence="1">
    <location>
        <begin position="120"/>
        <end position="154"/>
    </location>
</feature>
<proteinExistence type="predicted"/>
<dbReference type="EMBL" id="REGN01000097">
    <property type="protein sequence ID" value="RNA44503.1"/>
    <property type="molecule type" value="Genomic_DNA"/>
</dbReference>
<keyword evidence="3" id="KW-1185">Reference proteome</keyword>
<comment type="caution">
    <text evidence="2">The sequence shown here is derived from an EMBL/GenBank/DDBJ whole genome shotgun (WGS) entry which is preliminary data.</text>
</comment>
<dbReference type="AlphaFoldDB" id="A0A3M7T8T8"/>
<protein>
    <submittedName>
        <fullName evidence="2">Uncharacterized protein</fullName>
    </submittedName>
</protein>
<dbReference type="OrthoDB" id="10194846at2759"/>
<evidence type="ECO:0000256" key="1">
    <source>
        <dbReference type="SAM" id="Coils"/>
    </source>
</evidence>
<reference evidence="2 3" key="1">
    <citation type="journal article" date="2018" name="Sci. Rep.">
        <title>Genomic signatures of local adaptation to the degree of environmental predictability in rotifers.</title>
        <authorList>
            <person name="Franch-Gras L."/>
            <person name="Hahn C."/>
            <person name="Garcia-Roger E.M."/>
            <person name="Carmona M.J."/>
            <person name="Serra M."/>
            <person name="Gomez A."/>
        </authorList>
    </citation>
    <scope>NUCLEOTIDE SEQUENCE [LARGE SCALE GENOMIC DNA]</scope>
    <source>
        <strain evidence="2">HYR1</strain>
    </source>
</reference>
<accession>A0A3M7T8T8</accession>
<sequence>MQEFARNVAAYPYGVKECKSCEKCIRCGDDNHLLPSCKYQPRCINCKGNHQSNNNLCCALVNKTIQLNKYTLDLMLKEGIIKSIDEIIRPPVITPFSGNELIECDDRFKNLINSLIDTKLRDQNIRLETLEQIKNQHSKEFAEVKTDLNLMKNEIVEVKSDVRQTRIDVSKLTTSTNNIENSITAILAILEKPGSRSIQLINSNHHTTLSKKLKIATINVGGINNNIDLIITHNIVCIQETWATTRIHKTGRASGGLAFVVRIQDSAV</sequence>
<organism evidence="2 3">
    <name type="scientific">Brachionus plicatilis</name>
    <name type="common">Marine rotifer</name>
    <name type="synonym">Brachionus muelleri</name>
    <dbReference type="NCBI Taxonomy" id="10195"/>
    <lineage>
        <taxon>Eukaryota</taxon>
        <taxon>Metazoa</taxon>
        <taxon>Spiralia</taxon>
        <taxon>Gnathifera</taxon>
        <taxon>Rotifera</taxon>
        <taxon>Eurotatoria</taxon>
        <taxon>Monogononta</taxon>
        <taxon>Pseudotrocha</taxon>
        <taxon>Ploima</taxon>
        <taxon>Brachionidae</taxon>
        <taxon>Brachionus</taxon>
    </lineage>
</organism>